<evidence type="ECO:0000313" key="2">
    <source>
        <dbReference type="Proteomes" id="UP000231214"/>
    </source>
</evidence>
<name>A0A2M6XBB9_9BACT</name>
<protein>
    <submittedName>
        <fullName evidence="1">Uncharacterized protein</fullName>
    </submittedName>
</protein>
<proteinExistence type="predicted"/>
<sequence>MKFLKVRVRQPFVTILLLILLLILPLFAIVQKNHQRANLAVKAAEPKSTLDFWEKIDKILNR</sequence>
<organism evidence="1 2">
    <name type="scientific">Candidatus Shapirobacteria bacterium CG09_land_8_20_14_0_10_49_15</name>
    <dbReference type="NCBI Taxonomy" id="1974482"/>
    <lineage>
        <taxon>Bacteria</taxon>
        <taxon>Candidatus Shapironibacteriota</taxon>
    </lineage>
</organism>
<gene>
    <name evidence="1" type="ORF">COT66_00605</name>
</gene>
<dbReference type="EMBL" id="PEZK01000010">
    <property type="protein sequence ID" value="PIU02370.1"/>
    <property type="molecule type" value="Genomic_DNA"/>
</dbReference>
<comment type="caution">
    <text evidence="1">The sequence shown here is derived from an EMBL/GenBank/DDBJ whole genome shotgun (WGS) entry which is preliminary data.</text>
</comment>
<accession>A0A2M6XBB9</accession>
<evidence type="ECO:0000313" key="1">
    <source>
        <dbReference type="EMBL" id="PIU02370.1"/>
    </source>
</evidence>
<dbReference type="Proteomes" id="UP000231214">
    <property type="component" value="Unassembled WGS sequence"/>
</dbReference>
<dbReference type="AlphaFoldDB" id="A0A2M6XBB9"/>
<reference evidence="2" key="1">
    <citation type="submission" date="2017-09" db="EMBL/GenBank/DDBJ databases">
        <title>Depth-based differentiation of microbial function through sediment-hosted aquifers and enrichment of novel symbionts in the deep terrestrial subsurface.</title>
        <authorList>
            <person name="Probst A.J."/>
            <person name="Ladd B."/>
            <person name="Jarett J.K."/>
            <person name="Geller-Mcgrath D.E."/>
            <person name="Sieber C.M.K."/>
            <person name="Emerson J.B."/>
            <person name="Anantharaman K."/>
            <person name="Thomas B.C."/>
            <person name="Malmstrom R."/>
            <person name="Stieglmeier M."/>
            <person name="Klingl A."/>
            <person name="Woyke T."/>
            <person name="Ryan C.M."/>
            <person name="Banfield J.F."/>
        </authorList>
    </citation>
    <scope>NUCLEOTIDE SEQUENCE [LARGE SCALE GENOMIC DNA]</scope>
</reference>